<accession>A0A448X237</accession>
<dbReference type="EMBL" id="CAAALY010076494">
    <property type="protein sequence ID" value="VEL25832.1"/>
    <property type="molecule type" value="Genomic_DNA"/>
</dbReference>
<sequence>MGAPAHKVAGRVTPAVSRLHPVGGACSLEVVIPATDCSDDQSQALADSLALPISVRQSPDVSPVLNGLAQSKIASTNNTAPAVISAESADESTIIRRHHQQHLRHQSISAEVDSPLPLPPPPPVIAANPAKRLFCPSLFRAKQHEIRRTTRSSLRLSTLPISS</sequence>
<name>A0A448X237_9PLAT</name>
<gene>
    <name evidence="1" type="ORF">PXEA_LOCUS19272</name>
</gene>
<comment type="caution">
    <text evidence="1">The sequence shown here is derived from an EMBL/GenBank/DDBJ whole genome shotgun (WGS) entry which is preliminary data.</text>
</comment>
<dbReference type="Proteomes" id="UP000784294">
    <property type="component" value="Unassembled WGS sequence"/>
</dbReference>
<keyword evidence="2" id="KW-1185">Reference proteome</keyword>
<dbReference type="AlphaFoldDB" id="A0A448X237"/>
<protein>
    <submittedName>
        <fullName evidence="1">Uncharacterized protein</fullName>
    </submittedName>
</protein>
<evidence type="ECO:0000313" key="1">
    <source>
        <dbReference type="EMBL" id="VEL25832.1"/>
    </source>
</evidence>
<organism evidence="1 2">
    <name type="scientific">Protopolystoma xenopodis</name>
    <dbReference type="NCBI Taxonomy" id="117903"/>
    <lineage>
        <taxon>Eukaryota</taxon>
        <taxon>Metazoa</taxon>
        <taxon>Spiralia</taxon>
        <taxon>Lophotrochozoa</taxon>
        <taxon>Platyhelminthes</taxon>
        <taxon>Monogenea</taxon>
        <taxon>Polyopisthocotylea</taxon>
        <taxon>Polystomatidea</taxon>
        <taxon>Polystomatidae</taxon>
        <taxon>Protopolystoma</taxon>
    </lineage>
</organism>
<feature type="non-terminal residue" evidence="1">
    <location>
        <position position="163"/>
    </location>
</feature>
<evidence type="ECO:0000313" key="2">
    <source>
        <dbReference type="Proteomes" id="UP000784294"/>
    </source>
</evidence>
<proteinExistence type="predicted"/>
<reference evidence="1" key="1">
    <citation type="submission" date="2018-11" db="EMBL/GenBank/DDBJ databases">
        <authorList>
            <consortium name="Pathogen Informatics"/>
        </authorList>
    </citation>
    <scope>NUCLEOTIDE SEQUENCE</scope>
</reference>